<evidence type="ECO:0000313" key="2">
    <source>
        <dbReference type="EMBL" id="KAJ4500995.1"/>
    </source>
</evidence>
<dbReference type="SUPFAM" id="SSF51395">
    <property type="entry name" value="FMN-linked oxidoreductases"/>
    <property type="match status" value="1"/>
</dbReference>
<proteinExistence type="predicted"/>
<dbReference type="PANTHER" id="PTHR22893">
    <property type="entry name" value="NADH OXIDOREDUCTASE-RELATED"/>
    <property type="match status" value="1"/>
</dbReference>
<dbReference type="EMBL" id="JANVFT010000003">
    <property type="protein sequence ID" value="KAJ4500995.1"/>
    <property type="molecule type" value="Genomic_DNA"/>
</dbReference>
<dbReference type="Gene3D" id="3.20.20.70">
    <property type="entry name" value="Aldolase class I"/>
    <property type="match status" value="1"/>
</dbReference>
<sequence length="565" mass="62450">MSCTPTTNTLFTSTKLGLFQLQHQIVVSPPSHTSMVSVEEFYRTCTTEGGLVIVPFDTNASIRRNIPEIIHKANGVAFCLVDVPSCPAESFVERIQSCITDAISCGYDGIELDASQGSALQGILFNNTEVVSELSNILHALTTLITDERLGLRFSPFSFIDGAHTTNFLQLYIGIIEYLKHIHPSLAFVHFLGSTSFEDFEYSQNKSLDVFRAAIAFPMSMDSMDSNGTRFISSASYSPDAFKLDMSTRTGELISFSLPSIANPDIVSLLRQGLPLQNLPRVTQRLSDILTSFKGGKEYVFDWDSLQREQVLQAMQCLGQYLGQFEPALSYEGTDKRVVWRKSCWFASEGIAYPLLDTEHEISKFDGDLKDGLSGLVALRNSEVRASLEYLKRVLDSTLVSCCHAIGLSKDLIQRCTVRYRIIKYVAHAGNPGGIGLHPDGNLLSALITDGPGLGVYDFDGTYREPGVGGTILMGGSTLYRWSKGTYLPTFHDVSIGREQKKTSIVAFFNLPDMEDIPQSAGPDTEKNSFFHNIRVIKEDDKSPAGELAPLWKTIVQRHNLILPS</sequence>
<keyword evidence="3" id="KW-1185">Reference proteome</keyword>
<dbReference type="Proteomes" id="UP001150217">
    <property type="component" value="Unassembled WGS sequence"/>
</dbReference>
<dbReference type="InterPro" id="IPR027443">
    <property type="entry name" value="IPNS-like_sf"/>
</dbReference>
<accession>A0ABQ8W1N0</accession>
<protein>
    <recommendedName>
        <fullName evidence="1">Fe2OG dioxygenase domain-containing protein</fullName>
    </recommendedName>
</protein>
<comment type="caution">
    <text evidence="2">The sequence shown here is derived from an EMBL/GenBank/DDBJ whole genome shotgun (WGS) entry which is preliminary data.</text>
</comment>
<dbReference type="InterPro" id="IPR045247">
    <property type="entry name" value="Oye-like"/>
</dbReference>
<evidence type="ECO:0000313" key="3">
    <source>
        <dbReference type="Proteomes" id="UP001150217"/>
    </source>
</evidence>
<dbReference type="SUPFAM" id="SSF51197">
    <property type="entry name" value="Clavaminate synthase-like"/>
    <property type="match status" value="1"/>
</dbReference>
<evidence type="ECO:0000259" key="1">
    <source>
        <dbReference type="PROSITE" id="PS51471"/>
    </source>
</evidence>
<organism evidence="2 3">
    <name type="scientific">Lentinula lateritia</name>
    <dbReference type="NCBI Taxonomy" id="40482"/>
    <lineage>
        <taxon>Eukaryota</taxon>
        <taxon>Fungi</taxon>
        <taxon>Dikarya</taxon>
        <taxon>Basidiomycota</taxon>
        <taxon>Agaricomycotina</taxon>
        <taxon>Agaricomycetes</taxon>
        <taxon>Agaricomycetidae</taxon>
        <taxon>Agaricales</taxon>
        <taxon>Marasmiineae</taxon>
        <taxon>Omphalotaceae</taxon>
        <taxon>Lentinula</taxon>
    </lineage>
</organism>
<dbReference type="InterPro" id="IPR013785">
    <property type="entry name" value="Aldolase_TIM"/>
</dbReference>
<dbReference type="Gene3D" id="2.60.120.330">
    <property type="entry name" value="B-lactam Antibiotic, Isopenicillin N Synthase, Chain"/>
    <property type="match status" value="1"/>
</dbReference>
<reference evidence="2" key="1">
    <citation type="submission" date="2022-08" db="EMBL/GenBank/DDBJ databases">
        <title>A Global Phylogenomic Analysis of the Shiitake Genus Lentinula.</title>
        <authorList>
            <consortium name="DOE Joint Genome Institute"/>
            <person name="Sierra-Patev S."/>
            <person name="Min B."/>
            <person name="Naranjo-Ortiz M."/>
            <person name="Looney B."/>
            <person name="Konkel Z."/>
            <person name="Slot J.C."/>
            <person name="Sakamoto Y."/>
            <person name="Steenwyk J.L."/>
            <person name="Rokas A."/>
            <person name="Carro J."/>
            <person name="Camarero S."/>
            <person name="Ferreira P."/>
            <person name="Molpeceres G."/>
            <person name="Ruiz-Duenas F.J."/>
            <person name="Serrano A."/>
            <person name="Henrissat B."/>
            <person name="Drula E."/>
            <person name="Hughes K.W."/>
            <person name="Mata J.L."/>
            <person name="Ishikawa N.K."/>
            <person name="Vargas-Isla R."/>
            <person name="Ushijima S."/>
            <person name="Smith C.A."/>
            <person name="Ahrendt S."/>
            <person name="Andreopoulos W."/>
            <person name="He G."/>
            <person name="Labutti K."/>
            <person name="Lipzen A."/>
            <person name="Ng V."/>
            <person name="Riley R."/>
            <person name="Sandor L."/>
            <person name="Barry K."/>
            <person name="Martinez A.T."/>
            <person name="Xiao Y."/>
            <person name="Gibbons J.G."/>
            <person name="Terashima K."/>
            <person name="Grigoriev I.V."/>
            <person name="Hibbett D.S."/>
        </authorList>
    </citation>
    <scope>NUCLEOTIDE SEQUENCE</scope>
    <source>
        <strain evidence="2">RHP3577 ss4</strain>
    </source>
</reference>
<dbReference type="InterPro" id="IPR005123">
    <property type="entry name" value="Oxoglu/Fe-dep_dioxygenase_dom"/>
</dbReference>
<dbReference type="PANTHER" id="PTHR22893:SF91">
    <property type="entry name" value="NADPH DEHYDROGENASE 2-RELATED"/>
    <property type="match status" value="1"/>
</dbReference>
<dbReference type="PROSITE" id="PS51471">
    <property type="entry name" value="FE2OG_OXY"/>
    <property type="match status" value="1"/>
</dbReference>
<gene>
    <name evidence="2" type="ORF">C8R41DRAFT_913523</name>
</gene>
<name>A0ABQ8W1N0_9AGAR</name>
<feature type="domain" description="Fe2OG dioxygenase" evidence="1">
    <location>
        <begin position="416"/>
        <end position="512"/>
    </location>
</feature>